<dbReference type="GO" id="GO:0012506">
    <property type="term" value="C:vesicle membrane"/>
    <property type="evidence" value="ECO:0007669"/>
    <property type="project" value="TreeGrafter"/>
</dbReference>
<dbReference type="GO" id="GO:0052810">
    <property type="term" value="F:1-phosphatidylinositol-5-kinase activity"/>
    <property type="evidence" value="ECO:0007669"/>
    <property type="project" value="TreeGrafter"/>
</dbReference>
<dbReference type="PANTHER" id="PTHR46715:SF1">
    <property type="entry name" value="1-PHOSPHATIDYLINOSITOL 3-PHOSPHATE 5-KINASE"/>
    <property type="match status" value="1"/>
</dbReference>
<dbReference type="GO" id="GO:0000285">
    <property type="term" value="F:1-phosphatidylinositol-3-phosphate 5-kinase activity"/>
    <property type="evidence" value="ECO:0007669"/>
    <property type="project" value="InterPro"/>
</dbReference>
<dbReference type="PANTHER" id="PTHR46715">
    <property type="entry name" value="1-PHOSPHATIDYLINOSITOL 3-PHOSPHATE 5-KINASE"/>
    <property type="match status" value="1"/>
</dbReference>
<reference evidence="1" key="1">
    <citation type="submission" date="2014-12" db="EMBL/GenBank/DDBJ databases">
        <title>Insight into the proteome of Arion vulgaris.</title>
        <authorList>
            <person name="Aradska J."/>
            <person name="Bulat T."/>
            <person name="Smidak R."/>
            <person name="Sarate P."/>
            <person name="Gangsoo J."/>
            <person name="Sialana F."/>
            <person name="Bilban M."/>
            <person name="Lubec G."/>
        </authorList>
    </citation>
    <scope>NUCLEOTIDE SEQUENCE</scope>
    <source>
        <tissue evidence="1">Skin</tissue>
    </source>
</reference>
<dbReference type="GO" id="GO:1903426">
    <property type="term" value="P:regulation of reactive oxygen species biosynthetic process"/>
    <property type="evidence" value="ECO:0007669"/>
    <property type="project" value="TreeGrafter"/>
</dbReference>
<dbReference type="GO" id="GO:0090385">
    <property type="term" value="P:phagosome-lysosome fusion"/>
    <property type="evidence" value="ECO:0007669"/>
    <property type="project" value="TreeGrafter"/>
</dbReference>
<dbReference type="GO" id="GO:0032438">
    <property type="term" value="P:melanosome organization"/>
    <property type="evidence" value="ECO:0007669"/>
    <property type="project" value="TreeGrafter"/>
</dbReference>
<sequence length="79" mass="8999">AHTGLWHALTRQMLSEQSLLLGWEMVIYNCISQISHFVRPNVRAEGDDMDIRNYVHIKKVSGGNKSDTSLFHGVVFTKN</sequence>
<organism evidence="1">
    <name type="scientific">Arion vulgaris</name>
    <dbReference type="NCBI Taxonomy" id="1028688"/>
    <lineage>
        <taxon>Eukaryota</taxon>
        <taxon>Metazoa</taxon>
        <taxon>Spiralia</taxon>
        <taxon>Lophotrochozoa</taxon>
        <taxon>Mollusca</taxon>
        <taxon>Gastropoda</taxon>
        <taxon>Heterobranchia</taxon>
        <taxon>Euthyneura</taxon>
        <taxon>Panpulmonata</taxon>
        <taxon>Eupulmonata</taxon>
        <taxon>Stylommatophora</taxon>
        <taxon>Helicina</taxon>
        <taxon>Arionoidea</taxon>
        <taxon>Arionidae</taxon>
        <taxon>Arion</taxon>
    </lineage>
</organism>
<feature type="non-terminal residue" evidence="1">
    <location>
        <position position="79"/>
    </location>
</feature>
<accession>A0A0B6YZ45</accession>
<dbReference type="GO" id="GO:0031410">
    <property type="term" value="C:cytoplasmic vesicle"/>
    <property type="evidence" value="ECO:0007669"/>
    <property type="project" value="TreeGrafter"/>
</dbReference>
<name>A0A0B6YZ45_9EUPU</name>
<proteinExistence type="predicted"/>
<dbReference type="EMBL" id="HACG01014754">
    <property type="protein sequence ID" value="CEK61619.1"/>
    <property type="molecule type" value="Transcribed_RNA"/>
</dbReference>
<dbReference type="AlphaFoldDB" id="A0A0B6YZ45"/>
<protein>
    <submittedName>
        <fullName evidence="1">Uncharacterized protein</fullName>
    </submittedName>
</protein>
<gene>
    <name evidence="1" type="primary">ORF42757</name>
</gene>
<dbReference type="InterPro" id="IPR043548">
    <property type="entry name" value="PIKfyve"/>
</dbReference>
<evidence type="ECO:0000313" key="1">
    <source>
        <dbReference type="EMBL" id="CEK61619.1"/>
    </source>
</evidence>
<feature type="non-terminal residue" evidence="1">
    <location>
        <position position="1"/>
    </location>
</feature>